<dbReference type="EMBL" id="JASCTH010000027">
    <property type="protein sequence ID" value="MDI6103717.1"/>
    <property type="molecule type" value="Genomic_DNA"/>
</dbReference>
<gene>
    <name evidence="1" type="ORF">QLQ12_34395</name>
</gene>
<sequence length="346" mass="39013">MQNVLFSNAARLERAGLRVPAGFYSHDQAMTDLRQVPWRDPDLYWTWDRLLEQFARWSGDVVLTSEGFGAATAEQARRAVRSLQPAEVHVIVAARDLWRTLPSMWQQSIRARGTWRFEDFLASVQEGTFKGFWDHHTANRMFFRWGDLVPPAQRHIVTVPQPGAPRDLLWQRFAGIMGIPGGVCEVTDPGSNPSLGAPQIEVLRRVNAALGDRYPHRMPYQRVVQQHLIRPVLQEQANDVRFGVGLERAGWVAELAEQQIKELQDYPCHIAGDLAELRPGPMTDTMSPDELDDREVLDAAIETIIGLIGHSGDLSRQLAEIPVGVMTRLQNQAGRVRRGIVRRALG</sequence>
<organism evidence="1 2">
    <name type="scientific">Actinoplanes sandaracinus</name>
    <dbReference type="NCBI Taxonomy" id="3045177"/>
    <lineage>
        <taxon>Bacteria</taxon>
        <taxon>Bacillati</taxon>
        <taxon>Actinomycetota</taxon>
        <taxon>Actinomycetes</taxon>
        <taxon>Micromonosporales</taxon>
        <taxon>Micromonosporaceae</taxon>
        <taxon>Actinoplanes</taxon>
    </lineage>
</organism>
<evidence type="ECO:0000313" key="2">
    <source>
        <dbReference type="Proteomes" id="UP001241758"/>
    </source>
</evidence>
<proteinExistence type="predicted"/>
<dbReference type="Proteomes" id="UP001241758">
    <property type="component" value="Unassembled WGS sequence"/>
</dbReference>
<comment type="caution">
    <text evidence="1">The sequence shown here is derived from an EMBL/GenBank/DDBJ whole genome shotgun (WGS) entry which is preliminary data.</text>
</comment>
<protein>
    <submittedName>
        <fullName evidence="1">Uncharacterized protein</fullName>
    </submittedName>
</protein>
<accession>A0ABT6WVE4</accession>
<dbReference type="RefSeq" id="WP_282764933.1">
    <property type="nucleotide sequence ID" value="NZ_JASCTH010000027.1"/>
</dbReference>
<keyword evidence="2" id="KW-1185">Reference proteome</keyword>
<name>A0ABT6WVE4_9ACTN</name>
<evidence type="ECO:0000313" key="1">
    <source>
        <dbReference type="EMBL" id="MDI6103717.1"/>
    </source>
</evidence>
<reference evidence="1 2" key="1">
    <citation type="submission" date="2023-05" db="EMBL/GenBank/DDBJ databases">
        <title>Actinoplanes sp. NEAU-A12 genome sequencing.</title>
        <authorList>
            <person name="Wang Z.-S."/>
        </authorList>
    </citation>
    <scope>NUCLEOTIDE SEQUENCE [LARGE SCALE GENOMIC DNA]</scope>
    <source>
        <strain evidence="1 2">NEAU-A12</strain>
    </source>
</reference>